<evidence type="ECO:0000313" key="4">
    <source>
        <dbReference type="EMBL" id="EGA90848.1"/>
    </source>
</evidence>
<sequence>MASKVSREDKILTKRKELEEKKEELERKVEDYKITQNKFIFAGLLILFYAAFIHNTDLVSGIFAEPRLTRVIIILFGILLLFFSIRYSPSSYLTELNSVCHDLELSDTTDWNPEEKAEELFDHHHKELSRYYDGNLMQSNKIFKLGVVSILASFVFIILTFYMLYLNIDRPASVNLIIASIGALSVILTDFIATVYIKMHADIVKSANEFHNRFVNTHHFYLTNYLVSKVKNTNKREDGLISLALGITNLGYLTTSPINVDTPSTEAESSETENTEQDTDPNTTNVNQIGIAKEIRSLFNLLQDGAISKEQYETQVKDLLQ</sequence>
<dbReference type="eggNOG" id="ENOG5033K8Y">
    <property type="taxonomic scope" value="Bacteria"/>
</dbReference>
<dbReference type="OrthoDB" id="2991294at2"/>
<feature type="compositionally biased region" description="Acidic residues" evidence="2">
    <location>
        <begin position="268"/>
        <end position="279"/>
    </location>
</feature>
<feature type="transmembrane region" description="Helical" evidence="3">
    <location>
        <begin position="177"/>
        <end position="197"/>
    </location>
</feature>
<keyword evidence="3" id="KW-0812">Transmembrane</keyword>
<evidence type="ECO:0000256" key="1">
    <source>
        <dbReference type="SAM" id="Coils"/>
    </source>
</evidence>
<dbReference type="RefSeq" id="WP_008428821.1">
    <property type="nucleotide sequence ID" value="NZ_AEPB01000010.1"/>
</dbReference>
<evidence type="ECO:0000313" key="5">
    <source>
        <dbReference type="Proteomes" id="UP000003052"/>
    </source>
</evidence>
<keyword evidence="1" id="KW-0175">Coiled coil</keyword>
<accession>E7RDU2</accession>
<evidence type="ECO:0000256" key="3">
    <source>
        <dbReference type="SAM" id="Phobius"/>
    </source>
</evidence>
<feature type="region of interest" description="Disordered" evidence="2">
    <location>
        <begin position="261"/>
        <end position="285"/>
    </location>
</feature>
<feature type="transmembrane region" description="Helical" evidence="3">
    <location>
        <begin position="145"/>
        <end position="165"/>
    </location>
</feature>
<proteinExistence type="predicted"/>
<dbReference type="Proteomes" id="UP000003052">
    <property type="component" value="Unassembled WGS sequence"/>
</dbReference>
<reference evidence="4 5" key="1">
    <citation type="journal article" date="2011" name="J. Bacteriol.">
        <title>The Draft Genome of Planococcus donghaensis MPA1U2 Reveals Nonsporulation Pathways Controlled by a Conserved Spo0A Regulon.</title>
        <authorList>
            <person name="Pearson M.D."/>
            <person name="Noller H.F."/>
        </authorList>
    </citation>
    <scope>NUCLEOTIDE SEQUENCE [LARGE SCALE GENOMIC DNA]</scope>
    <source>
        <strain evidence="4 5">MPA1U2</strain>
    </source>
</reference>
<feature type="transmembrane region" description="Helical" evidence="3">
    <location>
        <begin position="68"/>
        <end position="85"/>
    </location>
</feature>
<evidence type="ECO:0000256" key="2">
    <source>
        <dbReference type="SAM" id="MobiDB-lite"/>
    </source>
</evidence>
<keyword evidence="3" id="KW-1133">Transmembrane helix</keyword>
<feature type="transmembrane region" description="Helical" evidence="3">
    <location>
        <begin position="39"/>
        <end position="56"/>
    </location>
</feature>
<gene>
    <name evidence="4" type="ORF">GPDM_03100</name>
</gene>
<organism evidence="4 5">
    <name type="scientific">Planococcus donghaensis MPA1U2</name>
    <dbReference type="NCBI Taxonomy" id="933115"/>
    <lineage>
        <taxon>Bacteria</taxon>
        <taxon>Bacillati</taxon>
        <taxon>Bacillota</taxon>
        <taxon>Bacilli</taxon>
        <taxon>Bacillales</taxon>
        <taxon>Caryophanaceae</taxon>
        <taxon>Planococcus</taxon>
    </lineage>
</organism>
<protein>
    <submittedName>
        <fullName evidence="4">Uncharacterized protein</fullName>
    </submittedName>
</protein>
<comment type="caution">
    <text evidence="4">The sequence shown here is derived from an EMBL/GenBank/DDBJ whole genome shotgun (WGS) entry which is preliminary data.</text>
</comment>
<feature type="coiled-coil region" evidence="1">
    <location>
        <begin position="8"/>
        <end position="38"/>
    </location>
</feature>
<dbReference type="EMBL" id="AEPB01000010">
    <property type="protein sequence ID" value="EGA90848.1"/>
    <property type="molecule type" value="Genomic_DNA"/>
</dbReference>
<keyword evidence="3" id="KW-0472">Membrane</keyword>
<dbReference type="AlphaFoldDB" id="E7RDU2"/>
<name>E7RDU2_9BACL</name>